<dbReference type="InterPro" id="IPR012551">
    <property type="entry name" value="DUF1707_SHOCT-like"/>
</dbReference>
<dbReference type="PANTHER" id="PTHR40763:SF5">
    <property type="entry name" value="MEMBRANE PROTEIN"/>
    <property type="match status" value="1"/>
</dbReference>
<protein>
    <recommendedName>
        <fullName evidence="1">DUF1707 domain-containing protein</fullName>
    </recommendedName>
</protein>
<dbReference type="Pfam" id="PF08044">
    <property type="entry name" value="DUF1707"/>
    <property type="match status" value="1"/>
</dbReference>
<evidence type="ECO:0000259" key="1">
    <source>
        <dbReference type="Pfam" id="PF08044"/>
    </source>
</evidence>
<feature type="domain" description="DUF1707" evidence="1">
    <location>
        <begin position="14"/>
        <end position="66"/>
    </location>
</feature>
<dbReference type="PANTHER" id="PTHR40763">
    <property type="entry name" value="MEMBRANE PROTEIN-RELATED"/>
    <property type="match status" value="1"/>
</dbReference>
<evidence type="ECO:0000313" key="3">
    <source>
        <dbReference type="Proteomes" id="UP001160499"/>
    </source>
</evidence>
<comment type="caution">
    <text evidence="2">The sequence shown here is derived from an EMBL/GenBank/DDBJ whole genome shotgun (WGS) entry which is preliminary data.</text>
</comment>
<reference evidence="2 3" key="1">
    <citation type="submission" date="2023-04" db="EMBL/GenBank/DDBJ databases">
        <title>Forest soil microbial communities from Buena Vista Peninsula, Colon Province, Panama.</title>
        <authorList>
            <person name="Bouskill N."/>
        </authorList>
    </citation>
    <scope>NUCLEOTIDE SEQUENCE [LARGE SCALE GENOMIC DNA]</scope>
    <source>
        <strain evidence="2 3">GGS1</strain>
    </source>
</reference>
<dbReference type="Proteomes" id="UP001160499">
    <property type="component" value="Unassembled WGS sequence"/>
</dbReference>
<proteinExistence type="predicted"/>
<evidence type="ECO:0000313" key="2">
    <source>
        <dbReference type="EMBL" id="MDH6221311.1"/>
    </source>
</evidence>
<gene>
    <name evidence="2" type="ORF">M2283_008657</name>
</gene>
<dbReference type="EMBL" id="JARXVH010000022">
    <property type="protein sequence ID" value="MDH6221311.1"/>
    <property type="molecule type" value="Genomic_DNA"/>
</dbReference>
<name>A0ABT6LYD6_9ACTN</name>
<keyword evidence="3" id="KW-1185">Reference proteome</keyword>
<sequence length="200" mass="21570">MTVIGAGEGMADELRASHRDRDRVVDVLRVAAGDGRLTSEELDERVEAALTARTLGELAALTTDLPAVAGTVVAQVKDVVRIEQQGGSVRRGEGWVVPRVLEIESAWGDVTLDFTQAVITYETLRIDLDMRGGTLRLVTRPGVVVDTDSLVTEFAKIKVRAAGDVGTPVELRVEIGGRQSYGRVVVRPPRRGFGRRTPAA</sequence>
<accession>A0ABT6LYD6</accession>
<organism evidence="2 3">
    <name type="scientific">Streptomyces pseudovenezuelae</name>
    <dbReference type="NCBI Taxonomy" id="67350"/>
    <lineage>
        <taxon>Bacteria</taxon>
        <taxon>Bacillati</taxon>
        <taxon>Actinomycetota</taxon>
        <taxon>Actinomycetes</taxon>
        <taxon>Kitasatosporales</taxon>
        <taxon>Streptomycetaceae</taxon>
        <taxon>Streptomyces</taxon>
        <taxon>Streptomyces aurantiacus group</taxon>
    </lineage>
</organism>